<dbReference type="KEGG" id="echi:FKX85_16950"/>
<proteinExistence type="predicted"/>
<organism evidence="2 3">
    <name type="scientific">Echinicola soli</name>
    <dbReference type="NCBI Taxonomy" id="2591634"/>
    <lineage>
        <taxon>Bacteria</taxon>
        <taxon>Pseudomonadati</taxon>
        <taxon>Bacteroidota</taxon>
        <taxon>Cytophagia</taxon>
        <taxon>Cytophagales</taxon>
        <taxon>Cyclobacteriaceae</taxon>
        <taxon>Echinicola</taxon>
    </lineage>
</organism>
<keyword evidence="1" id="KW-0472">Membrane</keyword>
<protein>
    <submittedName>
        <fullName evidence="2">DUF3999 domain-containing protein</fullName>
    </submittedName>
</protein>
<evidence type="ECO:0000313" key="3">
    <source>
        <dbReference type="Proteomes" id="UP000316614"/>
    </source>
</evidence>
<reference evidence="2 3" key="1">
    <citation type="submission" date="2019-06" db="EMBL/GenBank/DDBJ databases">
        <title>Echinicola alkalisoli sp. nov. isolated from saline soil.</title>
        <authorList>
            <person name="Sun J.-Q."/>
            <person name="Xu L."/>
        </authorList>
    </citation>
    <scope>NUCLEOTIDE SEQUENCE [LARGE SCALE GENOMIC DNA]</scope>
    <source>
        <strain evidence="2 3">LN3S3</strain>
    </source>
</reference>
<name>A0A514CLL6_9BACT</name>
<accession>A0A514CLL6</accession>
<evidence type="ECO:0000313" key="2">
    <source>
        <dbReference type="EMBL" id="QDH80637.1"/>
    </source>
</evidence>
<dbReference type="RefSeq" id="WP_141615867.1">
    <property type="nucleotide sequence ID" value="NZ_CP041253.1"/>
</dbReference>
<keyword evidence="1" id="KW-1133">Transmembrane helix</keyword>
<gene>
    <name evidence="2" type="ORF">FKX85_16950</name>
</gene>
<sequence length="410" mass="46748">MRPIIKLLIPLYLLVYQNAYGQIKNYAYMRELEGITDTWHRIPLPGELFGKVSQQLDDLRIYGITAQQDTIEAPYLLRSTAPKVDKTSIDFKTLNISQNGGHHFFTFKVADETITDHITLDFGQQNFDWKVKLHGSHDQKEWFTLLEDYRILSIKNASNDFRFTTLKFPASNYPYYQLTIPSSKKPNLQKATLERQVIAKGKLQNHQVSSIHSHQDDKTKSTHINIKLAMPVPISQVKININEDVDYYRPVTISYLSDSVKTEKGWHYRYRQLGSGVLNSLSGNQFDLSPTTLQQLLITIHNQDNAPLRVNGVEAKGFEYSLIARFTVPADYFIVYGQADATAPNYDIAQFTENIPASPKALNLKPAVSIKTTPASTTQSLFENKAWLWAIMAIIIVVLGWFSLKMIKKA</sequence>
<evidence type="ECO:0000256" key="1">
    <source>
        <dbReference type="SAM" id="Phobius"/>
    </source>
</evidence>
<keyword evidence="3" id="KW-1185">Reference proteome</keyword>
<dbReference type="InterPro" id="IPR025060">
    <property type="entry name" value="DUF3999"/>
</dbReference>
<dbReference type="EMBL" id="CP041253">
    <property type="protein sequence ID" value="QDH80637.1"/>
    <property type="molecule type" value="Genomic_DNA"/>
</dbReference>
<keyword evidence="1" id="KW-0812">Transmembrane</keyword>
<dbReference type="AlphaFoldDB" id="A0A514CLL6"/>
<dbReference type="Pfam" id="PF13163">
    <property type="entry name" value="DUF3999"/>
    <property type="match status" value="1"/>
</dbReference>
<dbReference type="Proteomes" id="UP000316614">
    <property type="component" value="Chromosome"/>
</dbReference>
<feature type="transmembrane region" description="Helical" evidence="1">
    <location>
        <begin position="386"/>
        <end position="404"/>
    </location>
</feature>
<dbReference type="OrthoDB" id="994644at2"/>